<organism evidence="7 8">
    <name type="scientific">Hermanssonia centrifuga</name>
    <dbReference type="NCBI Taxonomy" id="98765"/>
    <lineage>
        <taxon>Eukaryota</taxon>
        <taxon>Fungi</taxon>
        <taxon>Dikarya</taxon>
        <taxon>Basidiomycota</taxon>
        <taxon>Agaricomycotina</taxon>
        <taxon>Agaricomycetes</taxon>
        <taxon>Polyporales</taxon>
        <taxon>Meruliaceae</taxon>
        <taxon>Hermanssonia</taxon>
    </lineage>
</organism>
<reference evidence="7 8" key="1">
    <citation type="submission" date="2018-02" db="EMBL/GenBank/DDBJ databases">
        <title>Genome sequence of the basidiomycete white-rot fungus Phlebia centrifuga.</title>
        <authorList>
            <person name="Granchi Z."/>
            <person name="Peng M."/>
            <person name="de Vries R.P."/>
            <person name="Hilden K."/>
            <person name="Makela M.R."/>
            <person name="Grigoriev I."/>
            <person name="Riley R."/>
        </authorList>
    </citation>
    <scope>NUCLEOTIDE SEQUENCE [LARGE SCALE GENOMIC DNA]</scope>
    <source>
        <strain evidence="7 8">FBCC195</strain>
    </source>
</reference>
<proteinExistence type="predicted"/>
<evidence type="ECO:0000313" key="7">
    <source>
        <dbReference type="EMBL" id="PSR71033.1"/>
    </source>
</evidence>
<dbReference type="GO" id="GO:0005634">
    <property type="term" value="C:nucleus"/>
    <property type="evidence" value="ECO:0007669"/>
    <property type="project" value="UniProtKB-SubCell"/>
</dbReference>
<comment type="subcellular location">
    <subcellularLocation>
        <location evidence="1">Nucleus</location>
    </subcellularLocation>
</comment>
<keyword evidence="4" id="KW-0804">Transcription</keyword>
<dbReference type="PANTHER" id="PTHR47338:SF29">
    <property type="entry name" value="ZN(2)-C6 FUNGAL-TYPE DOMAIN-CONTAINING PROTEIN"/>
    <property type="match status" value="1"/>
</dbReference>
<keyword evidence="8" id="KW-1185">Reference proteome</keyword>
<evidence type="ECO:0000256" key="1">
    <source>
        <dbReference type="ARBA" id="ARBA00004123"/>
    </source>
</evidence>
<accession>A0A2R6NF88</accession>
<dbReference type="InterPro" id="IPR007219">
    <property type="entry name" value="XnlR_reg_dom"/>
</dbReference>
<dbReference type="OrthoDB" id="2309723at2759"/>
<dbReference type="CDD" id="cd00067">
    <property type="entry name" value="GAL4"/>
    <property type="match status" value="1"/>
</dbReference>
<dbReference type="InterPro" id="IPR036864">
    <property type="entry name" value="Zn2-C6_fun-type_DNA-bd_sf"/>
</dbReference>
<dbReference type="AlphaFoldDB" id="A0A2R6NF88"/>
<protein>
    <recommendedName>
        <fullName evidence="6">Xylanolytic transcriptional activator regulatory domain-containing protein</fullName>
    </recommendedName>
</protein>
<dbReference type="Gene3D" id="4.10.240.10">
    <property type="entry name" value="Zn(2)-C6 fungal-type DNA-binding domain"/>
    <property type="match status" value="1"/>
</dbReference>
<dbReference type="PANTHER" id="PTHR47338">
    <property type="entry name" value="ZN(II)2CYS6 TRANSCRIPTION FACTOR (EUROFUNG)-RELATED"/>
    <property type="match status" value="1"/>
</dbReference>
<feature type="domain" description="Xylanolytic transcriptional activator regulatory" evidence="6">
    <location>
        <begin position="130"/>
        <end position="292"/>
    </location>
</feature>
<dbReference type="GO" id="GO:0006351">
    <property type="term" value="P:DNA-templated transcription"/>
    <property type="evidence" value="ECO:0007669"/>
    <property type="project" value="InterPro"/>
</dbReference>
<sequence>MQTEKNRKYNNLSPEIWILNRNGLQRCDGGKPVCGQCVRYNRRDDCEFNDGPSPSNSRVLEQNIARLQARIHELEQDDPTLIRLQAPYVEAASPALHDQTNWWETPELPTNIVKTLLDSFVPHGFKFGFFLDMPRFLVSLSSTDNATPKIPDVLRNTVYLLGIHFSKSGAFMAHESVFLDKTLRCVHYALSVAQEQQTTTLYVLQAEILLAYYFYHNNRLVEGKFHASAAVSLAMLCKLHKTHSYGNIGVLPITSAWLSPSNDAVEADERTRGWWQTYVLDKSWAVALVESSSIIEENDDPATVVDTPWPEINNNVSISQRLLVTRLMLILLPQTATVRASGGRTLQVFFEGTSGDTNISTFGLHAQAVALYERASKLSSYQDRSW</sequence>
<dbReference type="STRING" id="98765.A0A2R6NF88"/>
<dbReference type="CDD" id="cd12148">
    <property type="entry name" value="fungal_TF_MHR"/>
    <property type="match status" value="1"/>
</dbReference>
<evidence type="ECO:0000256" key="4">
    <source>
        <dbReference type="ARBA" id="ARBA00023163"/>
    </source>
</evidence>
<comment type="caution">
    <text evidence="7">The sequence shown here is derived from an EMBL/GenBank/DDBJ whole genome shotgun (WGS) entry which is preliminary data.</text>
</comment>
<dbReference type="InterPro" id="IPR050815">
    <property type="entry name" value="TF_fung"/>
</dbReference>
<evidence type="ECO:0000313" key="8">
    <source>
        <dbReference type="Proteomes" id="UP000186601"/>
    </source>
</evidence>
<dbReference type="GO" id="GO:0003677">
    <property type="term" value="F:DNA binding"/>
    <property type="evidence" value="ECO:0007669"/>
    <property type="project" value="InterPro"/>
</dbReference>
<dbReference type="GO" id="GO:0000981">
    <property type="term" value="F:DNA-binding transcription factor activity, RNA polymerase II-specific"/>
    <property type="evidence" value="ECO:0007669"/>
    <property type="project" value="InterPro"/>
</dbReference>
<evidence type="ECO:0000259" key="6">
    <source>
        <dbReference type="Pfam" id="PF04082"/>
    </source>
</evidence>
<evidence type="ECO:0000256" key="5">
    <source>
        <dbReference type="ARBA" id="ARBA00023242"/>
    </source>
</evidence>
<dbReference type="EMBL" id="MLYV02001296">
    <property type="protein sequence ID" value="PSR71033.1"/>
    <property type="molecule type" value="Genomic_DNA"/>
</dbReference>
<dbReference type="GO" id="GO:0008270">
    <property type="term" value="F:zinc ion binding"/>
    <property type="evidence" value="ECO:0007669"/>
    <property type="project" value="InterPro"/>
</dbReference>
<dbReference type="InterPro" id="IPR001138">
    <property type="entry name" value="Zn2Cys6_DnaBD"/>
</dbReference>
<keyword evidence="2" id="KW-0479">Metal-binding</keyword>
<dbReference type="Proteomes" id="UP000186601">
    <property type="component" value="Unassembled WGS sequence"/>
</dbReference>
<evidence type="ECO:0000256" key="3">
    <source>
        <dbReference type="ARBA" id="ARBA00023015"/>
    </source>
</evidence>
<name>A0A2R6NF88_9APHY</name>
<dbReference type="Pfam" id="PF04082">
    <property type="entry name" value="Fungal_trans"/>
    <property type="match status" value="1"/>
</dbReference>
<evidence type="ECO:0000256" key="2">
    <source>
        <dbReference type="ARBA" id="ARBA00022723"/>
    </source>
</evidence>
<keyword evidence="5" id="KW-0539">Nucleus</keyword>
<gene>
    <name evidence="7" type="ORF">PHLCEN_2v13081</name>
</gene>
<keyword evidence="3" id="KW-0805">Transcription regulation</keyword>